<feature type="chain" id="PRO_5047024202" evidence="2">
    <location>
        <begin position="28"/>
        <end position="166"/>
    </location>
</feature>
<feature type="signal peptide" evidence="2">
    <location>
        <begin position="1"/>
        <end position="27"/>
    </location>
</feature>
<evidence type="ECO:0000313" key="3">
    <source>
        <dbReference type="EMBL" id="MEE8658101.1"/>
    </source>
</evidence>
<feature type="region of interest" description="Disordered" evidence="1">
    <location>
        <begin position="65"/>
        <end position="97"/>
    </location>
</feature>
<evidence type="ECO:0000313" key="4">
    <source>
        <dbReference type="Proteomes" id="UP001312908"/>
    </source>
</evidence>
<proteinExistence type="predicted"/>
<evidence type="ECO:0000256" key="1">
    <source>
        <dbReference type="SAM" id="MobiDB-lite"/>
    </source>
</evidence>
<dbReference type="EMBL" id="JAWJZY010000001">
    <property type="protein sequence ID" value="MEE8658101.1"/>
    <property type="molecule type" value="Genomic_DNA"/>
</dbReference>
<keyword evidence="2" id="KW-0732">Signal</keyword>
<evidence type="ECO:0000256" key="2">
    <source>
        <dbReference type="SAM" id="SignalP"/>
    </source>
</evidence>
<comment type="caution">
    <text evidence="3">The sequence shown here is derived from an EMBL/GenBank/DDBJ whole genome shotgun (WGS) entry which is preliminary data.</text>
</comment>
<dbReference type="Proteomes" id="UP001312908">
    <property type="component" value="Unassembled WGS sequence"/>
</dbReference>
<dbReference type="RefSeq" id="WP_394819041.1">
    <property type="nucleotide sequence ID" value="NZ_JAWJZY010000001.1"/>
</dbReference>
<organism evidence="3 4">
    <name type="scientific">Sorlinia euscelidii</name>
    <dbReference type="NCBI Taxonomy" id="3081148"/>
    <lineage>
        <taxon>Bacteria</taxon>
        <taxon>Pseudomonadati</taxon>
        <taxon>Pseudomonadota</taxon>
        <taxon>Alphaproteobacteria</taxon>
        <taxon>Acetobacterales</taxon>
        <taxon>Acetobacteraceae</taxon>
        <taxon>Sorlinia</taxon>
    </lineage>
</organism>
<name>A0ABU7U2F7_9PROT</name>
<reference evidence="3 4" key="1">
    <citation type="submission" date="2023-10" db="EMBL/GenBank/DDBJ databases">
        <title>Sorlinia euscelidii gen. nov., sp. nov., an acetic acid bacteria isolated from the gut of Euscelidius variegatus emitter.</title>
        <authorList>
            <person name="Michoud G."/>
            <person name="Marasco R."/>
            <person name="Seferji K."/>
            <person name="Gonella E."/>
            <person name="Garuglieri E."/>
            <person name="Alma A."/>
            <person name="Mapelli F."/>
            <person name="Borin S."/>
            <person name="Daffonchio D."/>
            <person name="Crotti E."/>
        </authorList>
    </citation>
    <scope>NUCLEOTIDE SEQUENCE [LARGE SCALE GENOMIC DNA]</scope>
    <source>
        <strain evidence="3 4">EV16P</strain>
    </source>
</reference>
<gene>
    <name evidence="3" type="ORF">DOFOFD_03620</name>
</gene>
<sequence length="166" mass="17149">MDGKKLSGAILAAALTVMGISATAAHAMTAKECYKSFRAERKAGDLKGMEYKDFKAARCGDAAPAATSTTPAQTATPTTTAKAPAVQTPAPTTSTPPIGPTTAVAGSAVFPSAVASQYANLKPGRARMQTCLDQYKANKASNGNGGLRWIQKGGGYYSECNKRLKQ</sequence>
<protein>
    <submittedName>
        <fullName evidence="3">Signal peptide protein</fullName>
    </submittedName>
</protein>
<keyword evidence="4" id="KW-1185">Reference proteome</keyword>
<accession>A0ABU7U2F7</accession>